<dbReference type="Pfam" id="PF04290">
    <property type="entry name" value="DctQ"/>
    <property type="match status" value="1"/>
</dbReference>
<gene>
    <name evidence="11" type="ORF">EVA68_08905</name>
</gene>
<organism evidence="11 12">
    <name type="scientific">OM182 bacterium</name>
    <dbReference type="NCBI Taxonomy" id="2510334"/>
    <lineage>
        <taxon>Bacteria</taxon>
        <taxon>Pseudomonadati</taxon>
        <taxon>Pseudomonadota</taxon>
        <taxon>Gammaproteobacteria</taxon>
        <taxon>OMG group</taxon>
        <taxon>OM182 clade</taxon>
    </lineage>
</organism>
<evidence type="ECO:0000313" key="11">
    <source>
        <dbReference type="EMBL" id="RZO74497.1"/>
    </source>
</evidence>
<evidence type="ECO:0000256" key="3">
    <source>
        <dbReference type="ARBA" id="ARBA00022475"/>
    </source>
</evidence>
<comment type="subunit">
    <text evidence="9">The complex comprises the extracytoplasmic solute receptor protein and the two transmembrane proteins.</text>
</comment>
<dbReference type="EMBL" id="SHAG01000077">
    <property type="protein sequence ID" value="RZO74497.1"/>
    <property type="molecule type" value="Genomic_DNA"/>
</dbReference>
<comment type="caution">
    <text evidence="11">The sequence shown here is derived from an EMBL/GenBank/DDBJ whole genome shotgun (WGS) entry which is preliminary data.</text>
</comment>
<feature type="transmembrane region" description="Helical" evidence="9">
    <location>
        <begin position="47"/>
        <end position="65"/>
    </location>
</feature>
<accession>A0A520RWC5</accession>
<feature type="transmembrane region" description="Helical" evidence="9">
    <location>
        <begin position="119"/>
        <end position="140"/>
    </location>
</feature>
<keyword evidence="3" id="KW-1003">Cell membrane</keyword>
<feature type="transmembrane region" description="Helical" evidence="9">
    <location>
        <begin position="86"/>
        <end position="107"/>
    </location>
</feature>
<keyword evidence="4 9" id="KW-0997">Cell inner membrane</keyword>
<dbReference type="InterPro" id="IPR055348">
    <property type="entry name" value="DctQ"/>
</dbReference>
<comment type="similarity">
    <text evidence="8 9">Belongs to the TRAP transporter small permease family.</text>
</comment>
<protein>
    <recommendedName>
        <fullName evidence="9">TRAP transporter small permease protein</fullName>
    </recommendedName>
</protein>
<evidence type="ECO:0000256" key="6">
    <source>
        <dbReference type="ARBA" id="ARBA00022989"/>
    </source>
</evidence>
<comment type="subcellular location">
    <subcellularLocation>
        <location evidence="1 9">Cell inner membrane</location>
        <topology evidence="1 9">Multi-pass membrane protein</topology>
    </subcellularLocation>
</comment>
<sequence>MAKIFRILHYIEDLTLVLAVLGILCLAVGQIVMRNFFDTGFPWSESFARVLVLWIAMLGALIAARRNDHINIDAINRFLPVRGRQTIFVLTNFASAGICLIVAYYGVEFVSYEFEDNTIAFANVPTWVCQAILPIGFFLMGTRFFLHGMRGCIG</sequence>
<keyword evidence="6 9" id="KW-1133">Transmembrane helix</keyword>
<name>A0A520RWC5_9GAMM</name>
<dbReference type="InterPro" id="IPR007387">
    <property type="entry name" value="TRAP_DctQ"/>
</dbReference>
<dbReference type="GO" id="GO:0005886">
    <property type="term" value="C:plasma membrane"/>
    <property type="evidence" value="ECO:0007669"/>
    <property type="project" value="UniProtKB-SubCell"/>
</dbReference>
<dbReference type="PANTHER" id="PTHR35011:SF2">
    <property type="entry name" value="2,3-DIKETO-L-GULONATE TRAP TRANSPORTER SMALL PERMEASE PROTEIN YIAM"/>
    <property type="match status" value="1"/>
</dbReference>
<keyword evidence="5 9" id="KW-0812">Transmembrane</keyword>
<evidence type="ECO:0000256" key="7">
    <source>
        <dbReference type="ARBA" id="ARBA00023136"/>
    </source>
</evidence>
<evidence type="ECO:0000313" key="12">
    <source>
        <dbReference type="Proteomes" id="UP000316199"/>
    </source>
</evidence>
<evidence type="ECO:0000256" key="9">
    <source>
        <dbReference type="RuleBase" id="RU369079"/>
    </source>
</evidence>
<keyword evidence="7 9" id="KW-0472">Membrane</keyword>
<evidence type="ECO:0000256" key="1">
    <source>
        <dbReference type="ARBA" id="ARBA00004429"/>
    </source>
</evidence>
<evidence type="ECO:0000256" key="8">
    <source>
        <dbReference type="ARBA" id="ARBA00038436"/>
    </source>
</evidence>
<reference evidence="11 12" key="1">
    <citation type="submission" date="2019-02" db="EMBL/GenBank/DDBJ databases">
        <title>Prokaryotic population dynamics and viral predation in marine succession experiment using metagenomics: the confinement effect.</title>
        <authorList>
            <person name="Haro-Moreno J.M."/>
            <person name="Rodriguez-Valera F."/>
            <person name="Lopez-Perez M."/>
        </authorList>
    </citation>
    <scope>NUCLEOTIDE SEQUENCE [LARGE SCALE GENOMIC DNA]</scope>
    <source>
        <strain evidence="11">MED-G157</strain>
    </source>
</reference>
<dbReference type="PANTHER" id="PTHR35011">
    <property type="entry name" value="2,3-DIKETO-L-GULONATE TRAP TRANSPORTER SMALL PERMEASE PROTEIN YIAM"/>
    <property type="match status" value="1"/>
</dbReference>
<feature type="transmembrane region" description="Helical" evidence="9">
    <location>
        <begin position="7"/>
        <end position="32"/>
    </location>
</feature>
<keyword evidence="2 9" id="KW-0813">Transport</keyword>
<evidence type="ECO:0000256" key="5">
    <source>
        <dbReference type="ARBA" id="ARBA00022692"/>
    </source>
</evidence>
<proteinExistence type="inferred from homology"/>
<dbReference type="GO" id="GO:0015740">
    <property type="term" value="P:C4-dicarboxylate transport"/>
    <property type="evidence" value="ECO:0007669"/>
    <property type="project" value="TreeGrafter"/>
</dbReference>
<dbReference type="AlphaFoldDB" id="A0A520RWC5"/>
<evidence type="ECO:0000259" key="10">
    <source>
        <dbReference type="Pfam" id="PF04290"/>
    </source>
</evidence>
<dbReference type="GO" id="GO:0022857">
    <property type="term" value="F:transmembrane transporter activity"/>
    <property type="evidence" value="ECO:0007669"/>
    <property type="project" value="UniProtKB-UniRule"/>
</dbReference>
<evidence type="ECO:0000256" key="4">
    <source>
        <dbReference type="ARBA" id="ARBA00022519"/>
    </source>
</evidence>
<feature type="domain" description="Tripartite ATP-independent periplasmic transporters DctQ component" evidence="10">
    <location>
        <begin position="24"/>
        <end position="144"/>
    </location>
</feature>
<evidence type="ECO:0000256" key="2">
    <source>
        <dbReference type="ARBA" id="ARBA00022448"/>
    </source>
</evidence>
<comment type="function">
    <text evidence="9">Part of the tripartite ATP-independent periplasmic (TRAP) transport system.</text>
</comment>
<dbReference type="Proteomes" id="UP000316199">
    <property type="component" value="Unassembled WGS sequence"/>
</dbReference>